<proteinExistence type="predicted"/>
<evidence type="ECO:0000256" key="1">
    <source>
        <dbReference type="SAM" id="Coils"/>
    </source>
</evidence>
<keyword evidence="2" id="KW-1133">Transmembrane helix</keyword>
<keyword evidence="1" id="KW-0175">Coiled coil</keyword>
<dbReference type="AlphaFoldDB" id="A0A4R4ZAL6"/>
<protein>
    <recommendedName>
        <fullName evidence="5">Pentapeptide repeat protein</fullName>
    </recommendedName>
</protein>
<gene>
    <name evidence="3" type="ORF">E1288_06315</name>
</gene>
<dbReference type="OrthoDB" id="3827724at2"/>
<keyword evidence="2" id="KW-0812">Transmembrane</keyword>
<dbReference type="Pfam" id="PF13576">
    <property type="entry name" value="Pentapeptide_3"/>
    <property type="match status" value="1"/>
</dbReference>
<dbReference type="EMBL" id="SMKW01000005">
    <property type="protein sequence ID" value="TDD54840.1"/>
    <property type="molecule type" value="Genomic_DNA"/>
</dbReference>
<evidence type="ECO:0000313" key="4">
    <source>
        <dbReference type="Proteomes" id="UP000294947"/>
    </source>
</evidence>
<feature type="transmembrane region" description="Helical" evidence="2">
    <location>
        <begin position="41"/>
        <end position="58"/>
    </location>
</feature>
<comment type="caution">
    <text evidence="3">The sequence shown here is derived from an EMBL/GenBank/DDBJ whole genome shotgun (WGS) entry which is preliminary data.</text>
</comment>
<reference evidence="3 4" key="1">
    <citation type="submission" date="2019-03" db="EMBL/GenBank/DDBJ databases">
        <title>Draft genome sequences of novel Actinobacteria.</title>
        <authorList>
            <person name="Sahin N."/>
            <person name="Ay H."/>
            <person name="Saygin H."/>
        </authorList>
    </citation>
    <scope>NUCLEOTIDE SEQUENCE [LARGE SCALE GENOMIC DNA]</scope>
    <source>
        <strain evidence="3 4">7K502</strain>
    </source>
</reference>
<feature type="transmembrane region" description="Helical" evidence="2">
    <location>
        <begin position="7"/>
        <end position="29"/>
    </location>
</feature>
<dbReference type="RefSeq" id="WP_132482163.1">
    <property type="nucleotide sequence ID" value="NZ_SMKW01000005.1"/>
</dbReference>
<accession>A0A4R4ZAL6</accession>
<feature type="coiled-coil region" evidence="1">
    <location>
        <begin position="57"/>
        <end position="95"/>
    </location>
</feature>
<evidence type="ECO:0000313" key="3">
    <source>
        <dbReference type="EMBL" id="TDD54840.1"/>
    </source>
</evidence>
<organism evidence="3 4">
    <name type="scientific">Saccharopolyspora elongata</name>
    <dbReference type="NCBI Taxonomy" id="2530387"/>
    <lineage>
        <taxon>Bacteria</taxon>
        <taxon>Bacillati</taxon>
        <taxon>Actinomycetota</taxon>
        <taxon>Actinomycetes</taxon>
        <taxon>Pseudonocardiales</taxon>
        <taxon>Pseudonocardiaceae</taxon>
        <taxon>Saccharopolyspora</taxon>
    </lineage>
</organism>
<keyword evidence="4" id="KW-1185">Reference proteome</keyword>
<name>A0A4R4ZAL6_9PSEU</name>
<dbReference type="Proteomes" id="UP000294947">
    <property type="component" value="Unassembled WGS sequence"/>
</dbReference>
<evidence type="ECO:0000256" key="2">
    <source>
        <dbReference type="SAM" id="Phobius"/>
    </source>
</evidence>
<keyword evidence="2" id="KW-0472">Membrane</keyword>
<evidence type="ECO:0008006" key="5">
    <source>
        <dbReference type="Google" id="ProtNLM"/>
    </source>
</evidence>
<sequence length="387" mass="44079">MGERKIGLVATIAVAVVVFAGASVALLIFDPRTTGADALRTGGLAAGSVVALYALWLNDRRRRVEEKRQELDSQRQELDRQRYALEQQRQALEDRRTDQDRDRAADERFARSVELLGNDADQVRVGAMHALAGLARSNPGYTQTVLDVLCSYLRRPFEHPKWTPASELPADPGEWPEAGPELEGERYVRQTAQRLIQDLLPSTADPDPKIYELDLTRAWLERFNLSDRVVGRIAAYRCRFRYTTNLSRAVFHGPVHLRDGVFVGRIRAEETRFRHKLELRGIVAHEPVGFDRAEFHGTVEMQEVRCSAHVSFERASFHTTLDLRRTHFDGGVDLRMREPLPSVSLYHTEVDTSVHAQVPDDWLLVPQTDTNRAHLWVHEVRQNPSRG</sequence>
<dbReference type="InterPro" id="IPR001646">
    <property type="entry name" value="5peptide_repeat"/>
</dbReference>